<feature type="non-terminal residue" evidence="2">
    <location>
        <position position="525"/>
    </location>
</feature>
<feature type="region of interest" description="Disordered" evidence="1">
    <location>
        <begin position="394"/>
        <end position="525"/>
    </location>
</feature>
<feature type="compositionally biased region" description="Polar residues" evidence="1">
    <location>
        <begin position="461"/>
        <end position="472"/>
    </location>
</feature>
<feature type="region of interest" description="Disordered" evidence="1">
    <location>
        <begin position="146"/>
        <end position="317"/>
    </location>
</feature>
<dbReference type="EMBL" id="CAXKWB010008042">
    <property type="protein sequence ID" value="CAL4089428.1"/>
    <property type="molecule type" value="Genomic_DNA"/>
</dbReference>
<feature type="compositionally biased region" description="Polar residues" evidence="1">
    <location>
        <begin position="124"/>
        <end position="133"/>
    </location>
</feature>
<proteinExistence type="predicted"/>
<feature type="compositionally biased region" description="Polar residues" evidence="1">
    <location>
        <begin position="81"/>
        <end position="95"/>
    </location>
</feature>
<feature type="compositionally biased region" description="Pro residues" evidence="1">
    <location>
        <begin position="448"/>
        <end position="457"/>
    </location>
</feature>
<evidence type="ECO:0000256" key="1">
    <source>
        <dbReference type="SAM" id="MobiDB-lite"/>
    </source>
</evidence>
<comment type="caution">
    <text evidence="2">The sequence shown here is derived from an EMBL/GenBank/DDBJ whole genome shotgun (WGS) entry which is preliminary data.</text>
</comment>
<accession>A0AAV2QK93</accession>
<feature type="region of interest" description="Disordered" evidence="1">
    <location>
        <begin position="80"/>
        <end position="133"/>
    </location>
</feature>
<evidence type="ECO:0000313" key="2">
    <source>
        <dbReference type="EMBL" id="CAL4089428.1"/>
    </source>
</evidence>
<feature type="compositionally biased region" description="Basic and acidic residues" evidence="1">
    <location>
        <begin position="96"/>
        <end position="106"/>
    </location>
</feature>
<feature type="compositionally biased region" description="Polar residues" evidence="1">
    <location>
        <begin position="146"/>
        <end position="157"/>
    </location>
</feature>
<feature type="compositionally biased region" description="Polar residues" evidence="1">
    <location>
        <begin position="395"/>
        <end position="433"/>
    </location>
</feature>
<name>A0AAV2QK93_MEGNR</name>
<gene>
    <name evidence="2" type="ORF">MNOR_LOCUS13802</name>
</gene>
<dbReference type="AlphaFoldDB" id="A0AAV2QK93"/>
<evidence type="ECO:0000313" key="3">
    <source>
        <dbReference type="Proteomes" id="UP001497623"/>
    </source>
</evidence>
<dbReference type="Proteomes" id="UP001497623">
    <property type="component" value="Unassembled WGS sequence"/>
</dbReference>
<feature type="compositionally biased region" description="Polar residues" evidence="1">
    <location>
        <begin position="288"/>
        <end position="317"/>
    </location>
</feature>
<feature type="compositionally biased region" description="Polar residues" evidence="1">
    <location>
        <begin position="201"/>
        <end position="224"/>
    </location>
</feature>
<protein>
    <submittedName>
        <fullName evidence="2">Uncharacterized protein</fullName>
    </submittedName>
</protein>
<feature type="compositionally biased region" description="Low complexity" evidence="1">
    <location>
        <begin position="185"/>
        <end position="194"/>
    </location>
</feature>
<organism evidence="2 3">
    <name type="scientific">Meganyctiphanes norvegica</name>
    <name type="common">Northern krill</name>
    <name type="synonym">Thysanopoda norvegica</name>
    <dbReference type="NCBI Taxonomy" id="48144"/>
    <lineage>
        <taxon>Eukaryota</taxon>
        <taxon>Metazoa</taxon>
        <taxon>Ecdysozoa</taxon>
        <taxon>Arthropoda</taxon>
        <taxon>Crustacea</taxon>
        <taxon>Multicrustacea</taxon>
        <taxon>Malacostraca</taxon>
        <taxon>Eumalacostraca</taxon>
        <taxon>Eucarida</taxon>
        <taxon>Euphausiacea</taxon>
        <taxon>Euphausiidae</taxon>
        <taxon>Meganyctiphanes</taxon>
    </lineage>
</organism>
<feature type="compositionally biased region" description="Polar residues" evidence="1">
    <location>
        <begin position="264"/>
        <end position="280"/>
    </location>
</feature>
<keyword evidence="3" id="KW-1185">Reference proteome</keyword>
<sequence>MANFSSEREQWLSSSCNNNTMDVDNMIYGENHGSSHAHIDECLQTAESYIGDVSQLMGNTTNLISTDSNQRRGGNKFVQLQGGTEASGSSYIDQSQGKRDDYKENKVSLQDSSSKNNHRVKSVKSCNETSNNQYRQKAVNNFNRHCISNSNKQHPINSSSSDKDYCSSKSHRRSSTSYNNLPCGNISSNSSSSIRPKSLHIPQSPSNKSQQKTTLHSPSQSHSELPQHCSRSRKKSVTHRDHSSTRRSLAGQHPTLYLPHHQLPTRSKSANPSTRCNNSARSRKKSSAETSQPSSSRLQAESYNTGPNSNSKTQCSASGYELSDSININGYTAINKSNNQNIYEHELSHNHISTSSITLSNPKVDILDSKLHSNSHTQSNSTIYPYEIAEGAQATAGSSRSHSLSKEGSTCSQSDVPLPGPSSSQPDTLQLGSWGNIAPQCLTRVSPTTPPRAPTPPRCTLSPNQHRQSVSPNLHRRSISPHLHAQPVSPLLPNSRRSMSPPPLPNNALGHPPSPTLRQRLSPRP</sequence>
<reference evidence="2 3" key="1">
    <citation type="submission" date="2024-05" db="EMBL/GenBank/DDBJ databases">
        <authorList>
            <person name="Wallberg A."/>
        </authorList>
    </citation>
    <scope>NUCLEOTIDE SEQUENCE [LARGE SCALE GENOMIC DNA]</scope>
</reference>